<evidence type="ECO:0000256" key="5">
    <source>
        <dbReference type="SAM" id="MobiDB-lite"/>
    </source>
</evidence>
<evidence type="ECO:0000256" key="1">
    <source>
        <dbReference type="ARBA" id="ARBA00004141"/>
    </source>
</evidence>
<name>A0ABP6Z519_9ACTN</name>
<dbReference type="Pfam" id="PF00999">
    <property type="entry name" value="Na_H_Exchanger"/>
    <property type="match status" value="1"/>
</dbReference>
<evidence type="ECO:0000256" key="6">
    <source>
        <dbReference type="SAM" id="Phobius"/>
    </source>
</evidence>
<feature type="transmembrane region" description="Helical" evidence="6">
    <location>
        <begin position="264"/>
        <end position="281"/>
    </location>
</feature>
<evidence type="ECO:0000313" key="8">
    <source>
        <dbReference type="EMBL" id="GAA3597779.1"/>
    </source>
</evidence>
<keyword evidence="9" id="KW-1185">Reference proteome</keyword>
<organism evidence="8 9">
    <name type="scientific">Kineosporia mesophila</name>
    <dbReference type="NCBI Taxonomy" id="566012"/>
    <lineage>
        <taxon>Bacteria</taxon>
        <taxon>Bacillati</taxon>
        <taxon>Actinomycetota</taxon>
        <taxon>Actinomycetes</taxon>
        <taxon>Kineosporiales</taxon>
        <taxon>Kineosporiaceae</taxon>
        <taxon>Kineosporia</taxon>
    </lineage>
</organism>
<feature type="region of interest" description="Disordered" evidence="5">
    <location>
        <begin position="381"/>
        <end position="414"/>
    </location>
</feature>
<protein>
    <recommendedName>
        <fullName evidence="7">Cation/H+ exchanger transmembrane domain-containing protein</fullName>
    </recommendedName>
</protein>
<feature type="transmembrane region" description="Helical" evidence="6">
    <location>
        <begin position="224"/>
        <end position="252"/>
    </location>
</feature>
<sequence>MGHRSLLTRVNDHGPPTAASPLALPALALTLGMTAGWLLPSGQVLGSGWYPVAGALLVCLGLYCATSSIDPQDLRRDWKLVLVAVTVGVVAKAALVAGALYLVLREPWAIVLGIAVAQIDPLSVEANRRRSQLSGRAKGILDAWASFDDPVTALLTIYVAGWAASLDPPGSSQAVAGTTTPWAALLGSVGIVLIAAALSIAWQARHNRRRSFRIRLGPPLLRQVPGLIALTGLIALATAWSAFLGIAVCGVLFRPVAGRYLERVPKIAFTAAALVVGLVLADSMSVMRELDVNLPAVAGVLAVAAYGAHILVSIPITRGRDLSGRDRVRLSLAQQNGITAVVLALVLEERFPGTVGIVALAVPVVAALNALGNHLWDRFEPAPGPQPLSESRLPPPPHPASSRKNEQVREKVRR</sequence>
<comment type="subcellular location">
    <subcellularLocation>
        <location evidence="1">Membrane</location>
        <topology evidence="1">Multi-pass membrane protein</topology>
    </subcellularLocation>
</comment>
<dbReference type="Proteomes" id="UP001501074">
    <property type="component" value="Unassembled WGS sequence"/>
</dbReference>
<keyword evidence="4 6" id="KW-0472">Membrane</keyword>
<dbReference type="EMBL" id="BAAAZO010000002">
    <property type="protein sequence ID" value="GAA3597779.1"/>
    <property type="molecule type" value="Genomic_DNA"/>
</dbReference>
<feature type="transmembrane region" description="Helical" evidence="6">
    <location>
        <begin position="293"/>
        <end position="316"/>
    </location>
</feature>
<feature type="domain" description="Cation/H+ exchanger transmembrane" evidence="7">
    <location>
        <begin position="27"/>
        <end position="356"/>
    </location>
</feature>
<feature type="transmembrane region" description="Helical" evidence="6">
    <location>
        <begin position="353"/>
        <end position="371"/>
    </location>
</feature>
<feature type="compositionally biased region" description="Basic and acidic residues" evidence="5">
    <location>
        <begin position="403"/>
        <end position="414"/>
    </location>
</feature>
<keyword evidence="3 6" id="KW-1133">Transmembrane helix</keyword>
<evidence type="ECO:0000256" key="3">
    <source>
        <dbReference type="ARBA" id="ARBA00022989"/>
    </source>
</evidence>
<dbReference type="InterPro" id="IPR006153">
    <property type="entry name" value="Cation/H_exchanger_TM"/>
</dbReference>
<evidence type="ECO:0000256" key="2">
    <source>
        <dbReference type="ARBA" id="ARBA00022692"/>
    </source>
</evidence>
<keyword evidence="2 6" id="KW-0812">Transmembrane</keyword>
<accession>A0ABP6Z519</accession>
<reference evidence="9" key="1">
    <citation type="journal article" date="2019" name="Int. J. Syst. Evol. Microbiol.">
        <title>The Global Catalogue of Microorganisms (GCM) 10K type strain sequencing project: providing services to taxonomists for standard genome sequencing and annotation.</title>
        <authorList>
            <consortium name="The Broad Institute Genomics Platform"/>
            <consortium name="The Broad Institute Genome Sequencing Center for Infectious Disease"/>
            <person name="Wu L."/>
            <person name="Ma J."/>
        </authorList>
    </citation>
    <scope>NUCLEOTIDE SEQUENCE [LARGE SCALE GENOMIC DNA]</scope>
    <source>
        <strain evidence="9">JCM 16902</strain>
    </source>
</reference>
<feature type="transmembrane region" description="Helical" evidence="6">
    <location>
        <begin position="21"/>
        <end position="42"/>
    </location>
</feature>
<feature type="transmembrane region" description="Helical" evidence="6">
    <location>
        <begin position="48"/>
        <end position="66"/>
    </location>
</feature>
<dbReference type="RefSeq" id="WP_231485874.1">
    <property type="nucleotide sequence ID" value="NZ_BAAAZO010000002.1"/>
</dbReference>
<evidence type="ECO:0000313" key="9">
    <source>
        <dbReference type="Proteomes" id="UP001501074"/>
    </source>
</evidence>
<evidence type="ECO:0000256" key="4">
    <source>
        <dbReference type="ARBA" id="ARBA00023136"/>
    </source>
</evidence>
<proteinExistence type="predicted"/>
<evidence type="ECO:0000259" key="7">
    <source>
        <dbReference type="Pfam" id="PF00999"/>
    </source>
</evidence>
<feature type="transmembrane region" description="Helical" evidence="6">
    <location>
        <begin position="182"/>
        <end position="204"/>
    </location>
</feature>
<gene>
    <name evidence="8" type="ORF">GCM10022223_11210</name>
</gene>
<comment type="caution">
    <text evidence="8">The sequence shown here is derived from an EMBL/GenBank/DDBJ whole genome shotgun (WGS) entry which is preliminary data.</text>
</comment>
<feature type="transmembrane region" description="Helical" evidence="6">
    <location>
        <begin position="78"/>
        <end position="102"/>
    </location>
</feature>